<organism evidence="1 2">
    <name type="scientific">Eleutherodactylus coqui</name>
    <name type="common">Puerto Rican coqui</name>
    <dbReference type="NCBI Taxonomy" id="57060"/>
    <lineage>
        <taxon>Eukaryota</taxon>
        <taxon>Metazoa</taxon>
        <taxon>Chordata</taxon>
        <taxon>Craniata</taxon>
        <taxon>Vertebrata</taxon>
        <taxon>Euteleostomi</taxon>
        <taxon>Amphibia</taxon>
        <taxon>Batrachia</taxon>
        <taxon>Anura</taxon>
        <taxon>Neobatrachia</taxon>
        <taxon>Hyloidea</taxon>
        <taxon>Eleutherodactylidae</taxon>
        <taxon>Eleutherodactylinae</taxon>
        <taxon>Eleutherodactylus</taxon>
        <taxon>Eleutherodactylus</taxon>
    </lineage>
</organism>
<evidence type="ECO:0000313" key="1">
    <source>
        <dbReference type="EMBL" id="KAG9474307.1"/>
    </source>
</evidence>
<dbReference type="Proteomes" id="UP000770717">
    <property type="component" value="Unassembled WGS sequence"/>
</dbReference>
<comment type="caution">
    <text evidence="1">The sequence shown here is derived from an EMBL/GenBank/DDBJ whole genome shotgun (WGS) entry which is preliminary data.</text>
</comment>
<reference evidence="1" key="1">
    <citation type="thesis" date="2020" institute="ProQuest LLC" country="789 East Eisenhower Parkway, Ann Arbor, MI, USA">
        <title>Comparative Genomics and Chromosome Evolution.</title>
        <authorList>
            <person name="Mudd A.B."/>
        </authorList>
    </citation>
    <scope>NUCLEOTIDE SEQUENCE</scope>
    <source>
        <strain evidence="1">HN-11 Male</strain>
        <tissue evidence="1">Kidney and liver</tissue>
    </source>
</reference>
<dbReference type="EMBL" id="WNTK01000013">
    <property type="protein sequence ID" value="KAG9474307.1"/>
    <property type="molecule type" value="Genomic_DNA"/>
</dbReference>
<accession>A0A8J6JZX2</accession>
<keyword evidence="2" id="KW-1185">Reference proteome</keyword>
<sequence length="79" mass="9087">MASRERIMSILTMRLLRLIEYFRDLGVLVLQGSAAQIILYVHSYIDSIIPDPWCFLCHVSYDPYFKSSIGLLSIIHLLG</sequence>
<proteinExistence type="predicted"/>
<protein>
    <submittedName>
        <fullName evidence="1">Uncharacterized protein</fullName>
    </submittedName>
</protein>
<evidence type="ECO:0000313" key="2">
    <source>
        <dbReference type="Proteomes" id="UP000770717"/>
    </source>
</evidence>
<name>A0A8J6JZX2_ELECQ</name>
<dbReference type="AlphaFoldDB" id="A0A8J6JZX2"/>
<gene>
    <name evidence="1" type="ORF">GDO78_004553</name>
</gene>